<evidence type="ECO:0000259" key="8">
    <source>
        <dbReference type="Pfam" id="PF00460"/>
    </source>
</evidence>
<keyword evidence="9" id="KW-0969">Cilium</keyword>
<comment type="similarity">
    <text evidence="2 7">Belongs to the flagella basal body rod proteins family.</text>
</comment>
<evidence type="ECO:0000256" key="6">
    <source>
        <dbReference type="ARBA" id="ARBA00026072"/>
    </source>
</evidence>
<dbReference type="RefSeq" id="WP_167302164.1">
    <property type="nucleotide sequence ID" value="NZ_JAASQR010000001.1"/>
</dbReference>
<comment type="caution">
    <text evidence="9">The sequence shown here is derived from an EMBL/GenBank/DDBJ whole genome shotgun (WGS) entry which is preliminary data.</text>
</comment>
<gene>
    <name evidence="9" type="ORF">FHS54_000461</name>
</gene>
<evidence type="ECO:0000256" key="1">
    <source>
        <dbReference type="ARBA" id="ARBA00004117"/>
    </source>
</evidence>
<comment type="subcellular location">
    <subcellularLocation>
        <location evidence="1 7">Bacterial flagellum basal body</location>
    </subcellularLocation>
</comment>
<proteinExistence type="inferred from homology"/>
<dbReference type="AlphaFoldDB" id="A0A846M0R2"/>
<evidence type="ECO:0000256" key="4">
    <source>
        <dbReference type="ARBA" id="ARBA00023143"/>
    </source>
</evidence>
<dbReference type="GO" id="GO:0071978">
    <property type="term" value="P:bacterial-type flagellum-dependent swarming motility"/>
    <property type="evidence" value="ECO:0007669"/>
    <property type="project" value="TreeGrafter"/>
</dbReference>
<dbReference type="InterPro" id="IPR006300">
    <property type="entry name" value="FlgB"/>
</dbReference>
<evidence type="ECO:0000313" key="10">
    <source>
        <dbReference type="Proteomes" id="UP000576821"/>
    </source>
</evidence>
<keyword evidence="9" id="KW-0966">Cell projection</keyword>
<evidence type="ECO:0000256" key="3">
    <source>
        <dbReference type="ARBA" id="ARBA00014376"/>
    </source>
</evidence>
<dbReference type="PROSITE" id="PS00588">
    <property type="entry name" value="FLAGELLA_BB_ROD"/>
    <property type="match status" value="1"/>
</dbReference>
<evidence type="ECO:0000256" key="2">
    <source>
        <dbReference type="ARBA" id="ARBA00009677"/>
    </source>
</evidence>
<keyword evidence="10" id="KW-1185">Reference proteome</keyword>
<feature type="domain" description="Flagellar basal body rod protein N-terminal" evidence="8">
    <location>
        <begin position="11"/>
        <end position="38"/>
    </location>
</feature>
<organism evidence="9 10">
    <name type="scientific">Sphingobium vermicomposti</name>
    <dbReference type="NCBI Taxonomy" id="529005"/>
    <lineage>
        <taxon>Bacteria</taxon>
        <taxon>Pseudomonadati</taxon>
        <taxon>Pseudomonadota</taxon>
        <taxon>Alphaproteobacteria</taxon>
        <taxon>Sphingomonadales</taxon>
        <taxon>Sphingomonadaceae</taxon>
        <taxon>Sphingobium</taxon>
    </lineage>
</organism>
<evidence type="ECO:0000256" key="7">
    <source>
        <dbReference type="PIRNR" id="PIRNR002889"/>
    </source>
</evidence>
<reference evidence="9 10" key="1">
    <citation type="submission" date="2020-03" db="EMBL/GenBank/DDBJ databases">
        <title>Genomic Encyclopedia of Type Strains, Phase IV (KMG-IV): sequencing the most valuable type-strain genomes for metagenomic binning, comparative biology and taxonomic classification.</title>
        <authorList>
            <person name="Goeker M."/>
        </authorList>
    </citation>
    <scope>NUCLEOTIDE SEQUENCE [LARGE SCALE GENOMIC DNA]</scope>
    <source>
        <strain evidence="9 10">DSM 21299</strain>
    </source>
</reference>
<dbReference type="InterPro" id="IPR019776">
    <property type="entry name" value="Flagellar_basal_body_rod_CS"/>
</dbReference>
<evidence type="ECO:0000256" key="5">
    <source>
        <dbReference type="ARBA" id="ARBA00024934"/>
    </source>
</evidence>
<accession>A0A846M0R2</accession>
<dbReference type="EMBL" id="JAASQR010000001">
    <property type="protein sequence ID" value="NIJ15512.1"/>
    <property type="molecule type" value="Genomic_DNA"/>
</dbReference>
<dbReference type="PANTHER" id="PTHR30435">
    <property type="entry name" value="FLAGELLAR PROTEIN"/>
    <property type="match status" value="1"/>
</dbReference>
<dbReference type="InterPro" id="IPR001444">
    <property type="entry name" value="Flag_bb_rod_N"/>
</dbReference>
<keyword evidence="9" id="KW-0282">Flagellum</keyword>
<dbReference type="PIRSF" id="PIRSF002889">
    <property type="entry name" value="Rod_FlgB"/>
    <property type="match status" value="1"/>
</dbReference>
<comment type="function">
    <text evidence="5 7">Structural component of flagellum, the bacterial motility apparatus. Part of the rod structure of flagellar basal body.</text>
</comment>
<dbReference type="NCBIfam" id="TIGR01396">
    <property type="entry name" value="FlgB"/>
    <property type="match status" value="1"/>
</dbReference>
<sequence length="123" mass="13248">MSAENGLFGIHGKALALRSQRLSLLASNIANASTPGYKARDIDFDAALKEATTRQQGNSIADVSKAVDDSMGYRVPLQPSLDGNTVELSTEQTLFAENAVKYRTTLSFLEGRINTVTRALKGE</sequence>
<dbReference type="Pfam" id="PF00460">
    <property type="entry name" value="Flg_bb_rod"/>
    <property type="match status" value="1"/>
</dbReference>
<dbReference type="GO" id="GO:0030694">
    <property type="term" value="C:bacterial-type flagellum basal body, rod"/>
    <property type="evidence" value="ECO:0007669"/>
    <property type="project" value="InterPro"/>
</dbReference>
<dbReference type="PANTHER" id="PTHR30435:SF12">
    <property type="entry name" value="FLAGELLAR BASAL BODY ROD PROTEIN FLGB"/>
    <property type="match status" value="1"/>
</dbReference>
<evidence type="ECO:0000313" key="9">
    <source>
        <dbReference type="EMBL" id="NIJ15512.1"/>
    </source>
</evidence>
<protein>
    <recommendedName>
        <fullName evidence="3 7">Flagellar basal body rod protein FlgB</fullName>
    </recommendedName>
</protein>
<dbReference type="Proteomes" id="UP000576821">
    <property type="component" value="Unassembled WGS sequence"/>
</dbReference>
<keyword evidence="4 7" id="KW-0975">Bacterial flagellum</keyword>
<name>A0A846M0R2_9SPHN</name>
<comment type="subunit">
    <text evidence="6">The basal body constitutes a major portion of the flagellar organelle and consists of a number of rings mounted on a central rod. In Gram-negative bacteria, at least four rings, L, P, S and M are present, whereas Gram-positive bacteria lack the L and P rings. The rod consists of about 26 subunits of FlgG in the distal portion, and FlgB, FlgC and FlgF build up the proximal portion of the rod with about 6 subunits each. Rod assembly occurs by export via the flagellum-specific pathway of its constituent proteins and by their incorporation into the rod structure in the probable order of FlgB, FlgC, FlgF and FlgG. Another protein, FliE, also assembles onto the stable rod structure.</text>
</comment>